<dbReference type="Proteomes" id="UP000182025">
    <property type="component" value="Unassembled WGS sequence"/>
</dbReference>
<reference evidence="2" key="1">
    <citation type="submission" date="2016-10" db="EMBL/GenBank/DDBJ databases">
        <authorList>
            <person name="Varghese N."/>
            <person name="Submissions S."/>
        </authorList>
    </citation>
    <scope>NUCLEOTIDE SEQUENCE [LARGE SCALE GENOMIC DNA]</scope>
    <source>
        <strain evidence="2">JCM 15604</strain>
    </source>
</reference>
<sequence>MAKGFTLRLGELLITLGMPSTLASQLTDGDEARLKKPIDALEVSITAEGFLFVTADDLGNPKLELKYEPAHFDRFLSELSTASIPREAIFRLDTAGASTILRLFYSWLNTKQAAVFEEDIRAGKMTFEEARDIRKEVFDVPSFARFFQDSWLTGDMPKGKKGKRRSYSENIEALYALACRIYHETPRMSFEEACYSATEQRPDLVPPSWSKDPDGNLKREATRYWDKSRYSQKNYRERRDS</sequence>
<proteinExistence type="predicted"/>
<dbReference type="EMBL" id="FOXK01000010">
    <property type="protein sequence ID" value="SFQ28927.1"/>
    <property type="molecule type" value="Genomic_DNA"/>
</dbReference>
<keyword evidence="2" id="KW-1185">Reference proteome</keyword>
<dbReference type="AlphaFoldDB" id="A0A1I5XBA8"/>
<dbReference type="OrthoDB" id="6892087at2"/>
<name>A0A1I5XBA8_9GAMM</name>
<accession>A0A1I5XBA8</accession>
<evidence type="ECO:0000313" key="1">
    <source>
        <dbReference type="EMBL" id="SFQ28927.1"/>
    </source>
</evidence>
<protein>
    <submittedName>
        <fullName evidence="1">Uncharacterized protein</fullName>
    </submittedName>
</protein>
<evidence type="ECO:0000313" key="2">
    <source>
        <dbReference type="Proteomes" id="UP000182025"/>
    </source>
</evidence>
<dbReference type="RefSeq" id="WP_074917866.1">
    <property type="nucleotide sequence ID" value="NZ_FOXK01000010.1"/>
</dbReference>
<organism evidence="1 2">
    <name type="scientific">Ectopseudomonas toyotomiensis</name>
    <dbReference type="NCBI Taxonomy" id="554344"/>
    <lineage>
        <taxon>Bacteria</taxon>
        <taxon>Pseudomonadati</taxon>
        <taxon>Pseudomonadota</taxon>
        <taxon>Gammaproteobacteria</taxon>
        <taxon>Pseudomonadales</taxon>
        <taxon>Pseudomonadaceae</taxon>
        <taxon>Ectopseudomonas</taxon>
    </lineage>
</organism>
<gene>
    <name evidence="1" type="ORF">SAMN05216177_110109</name>
</gene>